<name>A0ABW3GKK0_9PROT</name>
<dbReference type="InterPro" id="IPR011009">
    <property type="entry name" value="Kinase-like_dom_sf"/>
</dbReference>
<organism evidence="1 2">
    <name type="scientific">Methylophilus glucosoxydans</name>
    <dbReference type="NCBI Taxonomy" id="752553"/>
    <lineage>
        <taxon>Bacteria</taxon>
        <taxon>Pseudomonadati</taxon>
        <taxon>Pseudomonadota</taxon>
        <taxon>Betaproteobacteria</taxon>
        <taxon>Nitrosomonadales</taxon>
        <taxon>Methylophilaceae</taxon>
        <taxon>Methylophilus</taxon>
    </lineage>
</organism>
<dbReference type="Pfam" id="PF06293">
    <property type="entry name" value="Kdo"/>
    <property type="match status" value="1"/>
</dbReference>
<sequence>MKISEIQPEEGRVRDALIAQRMDHFDAWWQLVIAWLEPPNLERGGWSGVGRWQLPCADHQLVELYVKRQQNHTRFSWRCPWRGLPTFMVEYDMLKYLRAQGVRVPEVVYAGVRDVPAGRQAILATQALQGYEELTPYCTAANMTANPPLLIAVAQALKTLHAAGIQHRALYPKHLFVRALPEHETSGAYEIAFIDLEKAKHMWLPAWQRLRDLRQFMSRLQDWPDSLLYQLYQAYASEHGQCYQRCGWWWLRWGLKRLNKR</sequence>
<keyword evidence="2" id="KW-1185">Reference proteome</keyword>
<dbReference type="InterPro" id="IPR027023">
    <property type="entry name" value="Put_LipoPS_kinase_InaA"/>
</dbReference>
<protein>
    <submittedName>
        <fullName evidence="1">Lipopolysaccharide kinase InaA family protein</fullName>
    </submittedName>
</protein>
<keyword evidence="1" id="KW-0808">Transferase</keyword>
<evidence type="ECO:0000313" key="2">
    <source>
        <dbReference type="Proteomes" id="UP001597106"/>
    </source>
</evidence>
<dbReference type="EMBL" id="JBHTJW010000003">
    <property type="protein sequence ID" value="MFD0930724.1"/>
    <property type="molecule type" value="Genomic_DNA"/>
</dbReference>
<dbReference type="SUPFAM" id="SSF56112">
    <property type="entry name" value="Protein kinase-like (PK-like)"/>
    <property type="match status" value="1"/>
</dbReference>
<keyword evidence="1" id="KW-0418">Kinase</keyword>
<comment type="caution">
    <text evidence="1">The sequence shown here is derived from an EMBL/GenBank/DDBJ whole genome shotgun (WGS) entry which is preliminary data.</text>
</comment>
<accession>A0ABW3GKK0</accession>
<dbReference type="GO" id="GO:0016301">
    <property type="term" value="F:kinase activity"/>
    <property type="evidence" value="ECO:0007669"/>
    <property type="project" value="UniProtKB-KW"/>
</dbReference>
<dbReference type="PIRSF" id="PIRSF026326">
    <property type="entry name" value="InaA"/>
    <property type="match status" value="1"/>
</dbReference>
<proteinExistence type="predicted"/>
<evidence type="ECO:0000313" key="1">
    <source>
        <dbReference type="EMBL" id="MFD0930724.1"/>
    </source>
</evidence>
<dbReference type="Proteomes" id="UP001597106">
    <property type="component" value="Unassembled WGS sequence"/>
</dbReference>
<gene>
    <name evidence="1" type="ORF">ACFQ1T_13130</name>
</gene>
<reference evidence="2" key="1">
    <citation type="journal article" date="2019" name="Int. J. Syst. Evol. Microbiol.">
        <title>The Global Catalogue of Microorganisms (GCM) 10K type strain sequencing project: providing services to taxonomists for standard genome sequencing and annotation.</title>
        <authorList>
            <consortium name="The Broad Institute Genomics Platform"/>
            <consortium name="The Broad Institute Genome Sequencing Center for Infectious Disease"/>
            <person name="Wu L."/>
            <person name="Ma J."/>
        </authorList>
    </citation>
    <scope>NUCLEOTIDE SEQUENCE [LARGE SCALE GENOMIC DNA]</scope>
    <source>
        <strain evidence="2">CCUG 59685</strain>
    </source>
</reference>
<dbReference type="RefSeq" id="WP_379077518.1">
    <property type="nucleotide sequence ID" value="NZ_JBHTJW010000003.1"/>
</dbReference>